<dbReference type="Proteomes" id="UP001229421">
    <property type="component" value="Unassembled WGS sequence"/>
</dbReference>
<dbReference type="EMBL" id="JAUHHV010000008">
    <property type="protein sequence ID" value="KAK1414951.1"/>
    <property type="molecule type" value="Genomic_DNA"/>
</dbReference>
<accession>A0AAD8K4T1</accession>
<comment type="caution">
    <text evidence="1">The sequence shown here is derived from an EMBL/GenBank/DDBJ whole genome shotgun (WGS) entry which is preliminary data.</text>
</comment>
<sequence length="100" mass="11713">MMMIFHRLFVADPFCSRRSAKMTAFLSHRRRITVVPHRRRNIAYKLGLFVADPIDQQINLVYLKSRLNGVGVESVRTRVLNVKEKKKEKMGVDTFNLTCF</sequence>
<evidence type="ECO:0000313" key="2">
    <source>
        <dbReference type="Proteomes" id="UP001229421"/>
    </source>
</evidence>
<gene>
    <name evidence="1" type="ORF">QVD17_30717</name>
</gene>
<dbReference type="AlphaFoldDB" id="A0AAD8K4T1"/>
<proteinExistence type="predicted"/>
<evidence type="ECO:0000313" key="1">
    <source>
        <dbReference type="EMBL" id="KAK1414951.1"/>
    </source>
</evidence>
<reference evidence="1" key="1">
    <citation type="journal article" date="2023" name="bioRxiv">
        <title>Improved chromosome-level genome assembly for marigold (Tagetes erecta).</title>
        <authorList>
            <person name="Jiang F."/>
            <person name="Yuan L."/>
            <person name="Wang S."/>
            <person name="Wang H."/>
            <person name="Xu D."/>
            <person name="Wang A."/>
            <person name="Fan W."/>
        </authorList>
    </citation>
    <scope>NUCLEOTIDE SEQUENCE</scope>
    <source>
        <strain evidence="1">WSJ</strain>
        <tissue evidence="1">Leaf</tissue>
    </source>
</reference>
<name>A0AAD8K4T1_TARER</name>
<keyword evidence="2" id="KW-1185">Reference proteome</keyword>
<protein>
    <submittedName>
        <fullName evidence="1">Uncharacterized protein</fullName>
    </submittedName>
</protein>
<organism evidence="1 2">
    <name type="scientific">Tagetes erecta</name>
    <name type="common">African marigold</name>
    <dbReference type="NCBI Taxonomy" id="13708"/>
    <lineage>
        <taxon>Eukaryota</taxon>
        <taxon>Viridiplantae</taxon>
        <taxon>Streptophyta</taxon>
        <taxon>Embryophyta</taxon>
        <taxon>Tracheophyta</taxon>
        <taxon>Spermatophyta</taxon>
        <taxon>Magnoliopsida</taxon>
        <taxon>eudicotyledons</taxon>
        <taxon>Gunneridae</taxon>
        <taxon>Pentapetalae</taxon>
        <taxon>asterids</taxon>
        <taxon>campanulids</taxon>
        <taxon>Asterales</taxon>
        <taxon>Asteraceae</taxon>
        <taxon>Asteroideae</taxon>
        <taxon>Heliantheae alliance</taxon>
        <taxon>Tageteae</taxon>
        <taxon>Tagetes</taxon>
    </lineage>
</organism>